<dbReference type="OrthoDB" id="5371740at2759"/>
<dbReference type="eggNOG" id="KOG4169">
    <property type="taxonomic scope" value="Eukaryota"/>
</dbReference>
<dbReference type="PROSITE" id="PS00061">
    <property type="entry name" value="ADH_SHORT"/>
    <property type="match status" value="1"/>
</dbReference>
<organism evidence="5 6">
    <name type="scientific">Phaeoacremonium minimum (strain UCR-PA7)</name>
    <name type="common">Esca disease fungus</name>
    <name type="synonym">Togninia minima</name>
    <dbReference type="NCBI Taxonomy" id="1286976"/>
    <lineage>
        <taxon>Eukaryota</taxon>
        <taxon>Fungi</taxon>
        <taxon>Dikarya</taxon>
        <taxon>Ascomycota</taxon>
        <taxon>Pezizomycotina</taxon>
        <taxon>Sordariomycetes</taxon>
        <taxon>Sordariomycetidae</taxon>
        <taxon>Togniniales</taxon>
        <taxon>Togniniaceae</taxon>
        <taxon>Phaeoacremonium</taxon>
    </lineage>
</organism>
<protein>
    <submittedName>
        <fullName evidence="5">Putative 15-hydroxyprostaglandin dehydrogenase protein</fullName>
    </submittedName>
</protein>
<dbReference type="KEGG" id="tmn:UCRPA7_1406"/>
<evidence type="ECO:0000256" key="2">
    <source>
        <dbReference type="ARBA" id="ARBA00022857"/>
    </source>
</evidence>
<dbReference type="PRINTS" id="PR00080">
    <property type="entry name" value="SDRFAMILY"/>
</dbReference>
<dbReference type="PANTHER" id="PTHR44229:SF4">
    <property type="entry name" value="15-HYDROXYPROSTAGLANDIN DEHYDROGENASE [NAD(+)]"/>
    <property type="match status" value="1"/>
</dbReference>
<dbReference type="GeneID" id="19321551"/>
<dbReference type="AlphaFoldDB" id="R8BUU4"/>
<dbReference type="EMBL" id="KB932864">
    <property type="protein sequence ID" value="EOO03080.1"/>
    <property type="molecule type" value="Genomic_DNA"/>
</dbReference>
<evidence type="ECO:0000256" key="1">
    <source>
        <dbReference type="ARBA" id="ARBA00006484"/>
    </source>
</evidence>
<dbReference type="SUPFAM" id="SSF51735">
    <property type="entry name" value="NAD(P)-binding Rossmann-fold domains"/>
    <property type="match status" value="1"/>
</dbReference>
<evidence type="ECO:0000256" key="4">
    <source>
        <dbReference type="RuleBase" id="RU000363"/>
    </source>
</evidence>
<accession>R8BUU4</accession>
<reference evidence="6" key="1">
    <citation type="journal article" date="2013" name="Genome Announc.">
        <title>Draft genome sequence of the ascomycete Phaeoacremonium aleophilum strain UCR-PA7, a causal agent of the esca disease complex in grapevines.</title>
        <authorList>
            <person name="Blanco-Ulate B."/>
            <person name="Rolshausen P."/>
            <person name="Cantu D."/>
        </authorList>
    </citation>
    <scope>NUCLEOTIDE SEQUENCE [LARGE SCALE GENOMIC DNA]</scope>
    <source>
        <strain evidence="6">UCR-PA7</strain>
    </source>
</reference>
<evidence type="ECO:0000256" key="3">
    <source>
        <dbReference type="ARBA" id="ARBA00023002"/>
    </source>
</evidence>
<comment type="similarity">
    <text evidence="1 4">Belongs to the short-chain dehydrogenases/reductases (SDR) family.</text>
</comment>
<gene>
    <name evidence="5" type="ORF">UCRPA7_1406</name>
</gene>
<dbReference type="PANTHER" id="PTHR44229">
    <property type="entry name" value="15-HYDROXYPROSTAGLANDIN DEHYDROGENASE [NAD(+)]"/>
    <property type="match status" value="1"/>
</dbReference>
<sequence>MPALSQAAKKVAIVTGAASGMGEALATRLVAKNWNVALFDVSEKAGTGQLGKNAAFFKADVASYDSQAHAFKSVWSRWGRIDALLANAGIVDRSSVYILKHRGAAVNDVPPAPNMACTDVDYKGVVYGTVLATHFMRHNPTPGGKIIATASAAGIIPHPTYAEYNGAKAAVITFARGVADVLYNKDKIAFNVVCPGIVATSIIPPEMIAAVSPECLTPVDTIVRAYEEFLDEEEGMGEVRHGQVVEGSADKIITLKMPELGNGRVSQRAVTVWDPLFEMMHGEKSGLPDAIP</sequence>
<dbReference type="InterPro" id="IPR002347">
    <property type="entry name" value="SDR_fam"/>
</dbReference>
<dbReference type="InterPro" id="IPR036291">
    <property type="entry name" value="NAD(P)-bd_dom_sf"/>
</dbReference>
<name>R8BUU4_PHAM7</name>
<keyword evidence="3" id="KW-0560">Oxidoreductase</keyword>
<evidence type="ECO:0000313" key="6">
    <source>
        <dbReference type="Proteomes" id="UP000014074"/>
    </source>
</evidence>
<keyword evidence="6" id="KW-1185">Reference proteome</keyword>
<dbReference type="GO" id="GO:0005737">
    <property type="term" value="C:cytoplasm"/>
    <property type="evidence" value="ECO:0007669"/>
    <property type="project" value="TreeGrafter"/>
</dbReference>
<keyword evidence="2" id="KW-0521">NADP</keyword>
<dbReference type="Gene3D" id="3.40.50.720">
    <property type="entry name" value="NAD(P)-binding Rossmann-like Domain"/>
    <property type="match status" value="1"/>
</dbReference>
<evidence type="ECO:0000313" key="5">
    <source>
        <dbReference type="EMBL" id="EOO03080.1"/>
    </source>
</evidence>
<dbReference type="Proteomes" id="UP000014074">
    <property type="component" value="Unassembled WGS sequence"/>
</dbReference>
<proteinExistence type="inferred from homology"/>
<dbReference type="RefSeq" id="XP_007912178.1">
    <property type="nucleotide sequence ID" value="XM_007913987.1"/>
</dbReference>
<dbReference type="Pfam" id="PF00106">
    <property type="entry name" value="adh_short"/>
    <property type="match status" value="1"/>
</dbReference>
<dbReference type="PRINTS" id="PR00081">
    <property type="entry name" value="GDHRDH"/>
</dbReference>
<dbReference type="HOGENOM" id="CLU_010194_13_0_1"/>
<dbReference type="InterPro" id="IPR020904">
    <property type="entry name" value="Sc_DH/Rdtase_CS"/>
</dbReference>
<dbReference type="GO" id="GO:0016491">
    <property type="term" value="F:oxidoreductase activity"/>
    <property type="evidence" value="ECO:0007669"/>
    <property type="project" value="UniProtKB-KW"/>
</dbReference>